<dbReference type="SUPFAM" id="SSF55729">
    <property type="entry name" value="Acyl-CoA N-acyltransferases (Nat)"/>
    <property type="match status" value="1"/>
</dbReference>
<reference evidence="2 3" key="1">
    <citation type="submission" date="2019-03" db="EMBL/GenBank/DDBJ databases">
        <title>Genomic Encyclopedia of Type Strains, Phase IV (KMG-IV): sequencing the most valuable type-strain genomes for metagenomic binning, comparative biology and taxonomic classification.</title>
        <authorList>
            <person name="Goeker M."/>
        </authorList>
    </citation>
    <scope>NUCLEOTIDE SEQUENCE [LARGE SCALE GENOMIC DNA]</scope>
    <source>
        <strain evidence="2 3">DSM 18577</strain>
    </source>
</reference>
<accession>A0A4V2PNI1</accession>
<sequence length="209" mass="22213">MGQQIFGIFGSFECSVYGGQLSGVASLLATWLFVNPFKRLSLNIEVSREKPGDDARIHQVTEKAFLSAPHADYTEQFIVDALRRAGVLTVSKVAKAGGEIIGHVAISPVTLSTGATGWFGLGPISVLPQFQRLGIGSKLMQSALAALEEMGASGCVVLGDPAYYGRFGFKVIDGLVFPGVPAEYFQALSFSGEFPQGEVTYHEAFSAQG</sequence>
<organism evidence="2 3">
    <name type="scientific">Celerinatantimonas diazotrophica</name>
    <dbReference type="NCBI Taxonomy" id="412034"/>
    <lineage>
        <taxon>Bacteria</taxon>
        <taxon>Pseudomonadati</taxon>
        <taxon>Pseudomonadota</taxon>
        <taxon>Gammaproteobacteria</taxon>
        <taxon>Celerinatantimonadaceae</taxon>
        <taxon>Celerinatantimonas</taxon>
    </lineage>
</organism>
<name>A0A4V2PNI1_9GAMM</name>
<dbReference type="Pfam" id="PF00583">
    <property type="entry name" value="Acetyltransf_1"/>
    <property type="match status" value="1"/>
</dbReference>
<dbReference type="GO" id="GO:0016747">
    <property type="term" value="F:acyltransferase activity, transferring groups other than amino-acyl groups"/>
    <property type="evidence" value="ECO:0007669"/>
    <property type="project" value="InterPro"/>
</dbReference>
<proteinExistence type="predicted"/>
<dbReference type="InterPro" id="IPR016181">
    <property type="entry name" value="Acyl_CoA_acyltransferase"/>
</dbReference>
<evidence type="ECO:0000259" key="1">
    <source>
        <dbReference type="PROSITE" id="PS51186"/>
    </source>
</evidence>
<dbReference type="EMBL" id="SMGD01000015">
    <property type="protein sequence ID" value="TCK47181.1"/>
    <property type="molecule type" value="Genomic_DNA"/>
</dbReference>
<dbReference type="CDD" id="cd04301">
    <property type="entry name" value="NAT_SF"/>
    <property type="match status" value="1"/>
</dbReference>
<dbReference type="InterPro" id="IPR000182">
    <property type="entry name" value="GNAT_dom"/>
</dbReference>
<comment type="caution">
    <text evidence="2">The sequence shown here is derived from an EMBL/GenBank/DDBJ whole genome shotgun (WGS) entry which is preliminary data.</text>
</comment>
<dbReference type="Proteomes" id="UP000295565">
    <property type="component" value="Unassembled WGS sequence"/>
</dbReference>
<feature type="domain" description="N-acetyltransferase" evidence="1">
    <location>
        <begin position="44"/>
        <end position="195"/>
    </location>
</feature>
<dbReference type="PROSITE" id="PS51186">
    <property type="entry name" value="GNAT"/>
    <property type="match status" value="1"/>
</dbReference>
<evidence type="ECO:0000313" key="3">
    <source>
        <dbReference type="Proteomes" id="UP000295565"/>
    </source>
</evidence>
<keyword evidence="3" id="KW-1185">Reference proteome</keyword>
<dbReference type="Gene3D" id="3.40.630.30">
    <property type="match status" value="1"/>
</dbReference>
<gene>
    <name evidence="2" type="ORF">EV690_2882</name>
</gene>
<protein>
    <submittedName>
        <fullName evidence="2">Putative acetyltransferase</fullName>
    </submittedName>
</protein>
<keyword evidence="2" id="KW-0808">Transferase</keyword>
<evidence type="ECO:0000313" key="2">
    <source>
        <dbReference type="EMBL" id="TCK47181.1"/>
    </source>
</evidence>
<dbReference type="AlphaFoldDB" id="A0A4V2PNI1"/>